<name>A0A0L0C1W6_LUCCU</name>
<evidence type="ECO:0000313" key="2">
    <source>
        <dbReference type="EMBL" id="KNC26305.1"/>
    </source>
</evidence>
<keyword evidence="3" id="KW-1185">Reference proteome</keyword>
<evidence type="ECO:0000313" key="3">
    <source>
        <dbReference type="Proteomes" id="UP000037069"/>
    </source>
</evidence>
<proteinExistence type="predicted"/>
<sequence>MYFNNLLLFIQIVFAIKQVAMQQVGGNHHYPTINHSIPLTTIERLETYPNGCYKQRIREPDLLNTTRFLETEEFICPPGVNVTFMPTNTTQNITTTHTYDPQIRPAHTAPIGFMPASPPAAYVPYDPKPVGIQPHQNIPHTGQQQPFSTAEPQKKFCKFFEQF</sequence>
<evidence type="ECO:0000256" key="1">
    <source>
        <dbReference type="SAM" id="SignalP"/>
    </source>
</evidence>
<dbReference type="EMBL" id="JRES01000996">
    <property type="protein sequence ID" value="KNC26305.1"/>
    <property type="molecule type" value="Genomic_DNA"/>
</dbReference>
<dbReference type="Proteomes" id="UP000037069">
    <property type="component" value="Unassembled WGS sequence"/>
</dbReference>
<dbReference type="AlphaFoldDB" id="A0A0L0C1W6"/>
<keyword evidence="1" id="KW-0732">Signal</keyword>
<feature type="chain" id="PRO_5012429818" evidence="1">
    <location>
        <begin position="16"/>
        <end position="163"/>
    </location>
</feature>
<feature type="signal peptide" evidence="1">
    <location>
        <begin position="1"/>
        <end position="15"/>
    </location>
</feature>
<organism evidence="2 3">
    <name type="scientific">Lucilia cuprina</name>
    <name type="common">Green bottle fly</name>
    <name type="synonym">Australian sheep blowfly</name>
    <dbReference type="NCBI Taxonomy" id="7375"/>
    <lineage>
        <taxon>Eukaryota</taxon>
        <taxon>Metazoa</taxon>
        <taxon>Ecdysozoa</taxon>
        <taxon>Arthropoda</taxon>
        <taxon>Hexapoda</taxon>
        <taxon>Insecta</taxon>
        <taxon>Pterygota</taxon>
        <taxon>Neoptera</taxon>
        <taxon>Endopterygota</taxon>
        <taxon>Diptera</taxon>
        <taxon>Brachycera</taxon>
        <taxon>Muscomorpha</taxon>
        <taxon>Oestroidea</taxon>
        <taxon>Calliphoridae</taxon>
        <taxon>Luciliinae</taxon>
        <taxon>Lucilia</taxon>
    </lineage>
</organism>
<protein>
    <submittedName>
        <fullName evidence="2">Uncharacterized protein</fullName>
    </submittedName>
</protein>
<gene>
    <name evidence="2" type="ORF">FF38_00865</name>
</gene>
<reference evidence="2 3" key="1">
    <citation type="journal article" date="2015" name="Nat. Commun.">
        <title>Lucilia cuprina genome unlocks parasitic fly biology to underpin future interventions.</title>
        <authorList>
            <person name="Anstead C.A."/>
            <person name="Korhonen P.K."/>
            <person name="Young N.D."/>
            <person name="Hall R.S."/>
            <person name="Jex A.R."/>
            <person name="Murali S.C."/>
            <person name="Hughes D.S."/>
            <person name="Lee S.F."/>
            <person name="Perry T."/>
            <person name="Stroehlein A.J."/>
            <person name="Ansell B.R."/>
            <person name="Breugelmans B."/>
            <person name="Hofmann A."/>
            <person name="Qu J."/>
            <person name="Dugan S."/>
            <person name="Lee S.L."/>
            <person name="Chao H."/>
            <person name="Dinh H."/>
            <person name="Han Y."/>
            <person name="Doddapaneni H.V."/>
            <person name="Worley K.C."/>
            <person name="Muzny D.M."/>
            <person name="Ioannidis P."/>
            <person name="Waterhouse R.M."/>
            <person name="Zdobnov E.M."/>
            <person name="James P.J."/>
            <person name="Bagnall N.H."/>
            <person name="Kotze A.C."/>
            <person name="Gibbs R.A."/>
            <person name="Richards S."/>
            <person name="Batterham P."/>
            <person name="Gasser R.B."/>
        </authorList>
    </citation>
    <scope>NUCLEOTIDE SEQUENCE [LARGE SCALE GENOMIC DNA]</scope>
    <source>
        <strain evidence="2 3">LS</strain>
        <tissue evidence="2">Full body</tissue>
    </source>
</reference>
<comment type="caution">
    <text evidence="2">The sequence shown here is derived from an EMBL/GenBank/DDBJ whole genome shotgun (WGS) entry which is preliminary data.</text>
</comment>
<accession>A0A0L0C1W6</accession>